<dbReference type="InterPro" id="IPR050639">
    <property type="entry name" value="SSR_resolvase"/>
</dbReference>
<sequence length="193" mass="21590">MTGRTFAYCRVSTTEQTTENQILAIRNAGYDVIDSRVISETVSGSTKAIDREQFSNLIEHKIEAGDTLVVLKLDRLGRDNIDVQQTISQLTHKGIRVICLDLPVSDLSSSEGKLMLQMFSAFAEFERNRIRERTQEGLARAKVEGKRLGRPKATKTTRRVLECKEAGMSQSNAAIHLNLGIATIKRHWNKATS</sequence>
<dbReference type="PANTHER" id="PTHR30461:SF2">
    <property type="entry name" value="SERINE RECOMBINASE PINE-RELATED"/>
    <property type="match status" value="1"/>
</dbReference>
<evidence type="ECO:0000256" key="3">
    <source>
        <dbReference type="ARBA" id="ARBA00023172"/>
    </source>
</evidence>
<reference evidence="6" key="1">
    <citation type="submission" date="2022-06" db="EMBL/GenBank/DDBJ databases">
        <authorList>
            <person name="Goudenege D."/>
            <person name="Le Roux F."/>
        </authorList>
    </citation>
    <scope>NUCLEOTIDE SEQUENCE</scope>
    <source>
        <strain evidence="6">12-063</strain>
    </source>
</reference>
<dbReference type="Gene3D" id="3.40.50.1390">
    <property type="entry name" value="Resolvase, N-terminal catalytic domain"/>
    <property type="match status" value="1"/>
</dbReference>
<dbReference type="InterPro" id="IPR036162">
    <property type="entry name" value="Resolvase-like_N_sf"/>
</dbReference>
<dbReference type="Pfam" id="PF00239">
    <property type="entry name" value="Resolvase"/>
    <property type="match status" value="1"/>
</dbReference>
<dbReference type="SUPFAM" id="SSF53041">
    <property type="entry name" value="Resolvase-like"/>
    <property type="match status" value="1"/>
</dbReference>
<keyword evidence="7" id="KW-1185">Reference proteome</keyword>
<dbReference type="RefSeq" id="WP_261925478.1">
    <property type="nucleotide sequence ID" value="NZ_CALYLK010000064.1"/>
</dbReference>
<evidence type="ECO:0000256" key="1">
    <source>
        <dbReference type="ARBA" id="ARBA00022908"/>
    </source>
</evidence>
<gene>
    <name evidence="6" type="ORF">VAE063_20001</name>
</gene>
<dbReference type="InterPro" id="IPR006118">
    <property type="entry name" value="Recombinase_CS"/>
</dbReference>
<keyword evidence="1" id="KW-0229">DNA integration</keyword>
<evidence type="ECO:0000256" key="2">
    <source>
        <dbReference type="ARBA" id="ARBA00023125"/>
    </source>
</evidence>
<dbReference type="Proteomes" id="UP001152658">
    <property type="component" value="Unassembled WGS sequence"/>
</dbReference>
<accession>A0ABM9FKW0</accession>
<dbReference type="SMART" id="SM00857">
    <property type="entry name" value="Resolvase"/>
    <property type="match status" value="1"/>
</dbReference>
<dbReference type="PANTHER" id="PTHR30461">
    <property type="entry name" value="DNA-INVERTASE FROM LAMBDOID PROPHAGE"/>
    <property type="match status" value="1"/>
</dbReference>
<evidence type="ECO:0000313" key="6">
    <source>
        <dbReference type="EMBL" id="CAH8206216.1"/>
    </source>
</evidence>
<dbReference type="PROSITE" id="PS00397">
    <property type="entry name" value="RECOMBINASES_1"/>
    <property type="match status" value="1"/>
</dbReference>
<feature type="domain" description="Resolvase/invertase-type recombinase catalytic" evidence="5">
    <location>
        <begin position="4"/>
        <end position="145"/>
    </location>
</feature>
<evidence type="ECO:0000259" key="5">
    <source>
        <dbReference type="PROSITE" id="PS51736"/>
    </source>
</evidence>
<dbReference type="InterPro" id="IPR006119">
    <property type="entry name" value="Resolv_N"/>
</dbReference>
<keyword evidence="3" id="KW-0233">DNA recombination</keyword>
<dbReference type="CDD" id="cd03768">
    <property type="entry name" value="SR_ResInv"/>
    <property type="match status" value="1"/>
</dbReference>
<evidence type="ECO:0000256" key="4">
    <source>
        <dbReference type="PROSITE-ProRule" id="PRU10137"/>
    </source>
</evidence>
<name>A0ABM9FKW0_9VIBR</name>
<evidence type="ECO:0000313" key="7">
    <source>
        <dbReference type="Proteomes" id="UP001152658"/>
    </source>
</evidence>
<proteinExistence type="predicted"/>
<keyword evidence="2" id="KW-0238">DNA-binding</keyword>
<dbReference type="PROSITE" id="PS00398">
    <property type="entry name" value="RECOMBINASES_2"/>
    <property type="match status" value="1"/>
</dbReference>
<protein>
    <submittedName>
        <fullName evidence="6">Resolvase</fullName>
    </submittedName>
</protein>
<dbReference type="EMBL" id="CALYLK010000064">
    <property type="protein sequence ID" value="CAH8206216.1"/>
    <property type="molecule type" value="Genomic_DNA"/>
</dbReference>
<dbReference type="PROSITE" id="PS51736">
    <property type="entry name" value="RECOMBINASES_3"/>
    <property type="match status" value="1"/>
</dbReference>
<feature type="active site" description="O-(5'-phospho-DNA)-serine intermediate" evidence="4">
    <location>
        <position position="12"/>
    </location>
</feature>
<organism evidence="6 7">
    <name type="scientific">Vibrio aestuarianus</name>
    <dbReference type="NCBI Taxonomy" id="28171"/>
    <lineage>
        <taxon>Bacteria</taxon>
        <taxon>Pseudomonadati</taxon>
        <taxon>Pseudomonadota</taxon>
        <taxon>Gammaproteobacteria</taxon>
        <taxon>Vibrionales</taxon>
        <taxon>Vibrionaceae</taxon>
        <taxon>Vibrio</taxon>
    </lineage>
</organism>
<comment type="caution">
    <text evidence="6">The sequence shown here is derived from an EMBL/GenBank/DDBJ whole genome shotgun (WGS) entry which is preliminary data.</text>
</comment>